<comment type="caution">
    <text evidence="1">The sequence shown here is derived from an EMBL/GenBank/DDBJ whole genome shotgun (WGS) entry which is preliminary data.</text>
</comment>
<organism evidence="1">
    <name type="scientific">marine sediment metagenome</name>
    <dbReference type="NCBI Taxonomy" id="412755"/>
    <lineage>
        <taxon>unclassified sequences</taxon>
        <taxon>metagenomes</taxon>
        <taxon>ecological metagenomes</taxon>
    </lineage>
</organism>
<evidence type="ECO:0000313" key="1">
    <source>
        <dbReference type="EMBL" id="KKL89590.1"/>
    </source>
</evidence>
<feature type="non-terminal residue" evidence="1">
    <location>
        <position position="85"/>
    </location>
</feature>
<name>A0A0F9I716_9ZZZZ</name>
<dbReference type="AlphaFoldDB" id="A0A0F9I716"/>
<accession>A0A0F9I716</accession>
<reference evidence="1" key="1">
    <citation type="journal article" date="2015" name="Nature">
        <title>Complex archaea that bridge the gap between prokaryotes and eukaryotes.</title>
        <authorList>
            <person name="Spang A."/>
            <person name="Saw J.H."/>
            <person name="Jorgensen S.L."/>
            <person name="Zaremba-Niedzwiedzka K."/>
            <person name="Martijn J."/>
            <person name="Lind A.E."/>
            <person name="van Eijk R."/>
            <person name="Schleper C."/>
            <person name="Guy L."/>
            <person name="Ettema T.J."/>
        </authorList>
    </citation>
    <scope>NUCLEOTIDE SEQUENCE</scope>
</reference>
<dbReference type="EMBL" id="LAZR01020246">
    <property type="protein sequence ID" value="KKL89590.1"/>
    <property type="molecule type" value="Genomic_DNA"/>
</dbReference>
<proteinExistence type="predicted"/>
<sequence length="85" mass="9756">MKKCIIYNKEVMTSTDIHGSITFGHGALSDNGYWEIECPEGELESLREIAIKHFDMLPKLSKAESELIILRNEVNHLKRLNEITI</sequence>
<protein>
    <submittedName>
        <fullName evidence="1">Uncharacterized protein</fullName>
    </submittedName>
</protein>
<gene>
    <name evidence="1" type="ORF">LCGC14_1913220</name>
</gene>